<gene>
    <name evidence="6 7 8" type="primary">LOC109009568</name>
</gene>
<keyword evidence="2" id="KW-0677">Repeat</keyword>
<dbReference type="RefSeq" id="XP_018845633.2">
    <property type="nucleotide sequence ID" value="XM_018990088.2"/>
</dbReference>
<dbReference type="RefSeq" id="XP_035538614.1">
    <property type="nucleotide sequence ID" value="XM_035682721.1"/>
</dbReference>
<feature type="compositionally biased region" description="Polar residues" evidence="3">
    <location>
        <begin position="1"/>
        <end position="12"/>
    </location>
</feature>
<dbReference type="Pfam" id="PF01344">
    <property type="entry name" value="Kelch_1"/>
    <property type="match status" value="1"/>
</dbReference>
<evidence type="ECO:0000256" key="1">
    <source>
        <dbReference type="ARBA" id="ARBA00022441"/>
    </source>
</evidence>
<dbReference type="OrthoDB" id="45365at2759"/>
<evidence type="ECO:0000313" key="6">
    <source>
        <dbReference type="RefSeq" id="XP_018845633.2"/>
    </source>
</evidence>
<evidence type="ECO:0000313" key="7">
    <source>
        <dbReference type="RefSeq" id="XP_035538614.1"/>
    </source>
</evidence>
<feature type="region of interest" description="Disordered" evidence="3">
    <location>
        <begin position="1"/>
        <end position="26"/>
    </location>
</feature>
<sequence length="377" mass="41825">MPIPGSSSTTMGTEGPEESDKNSEPLIPGLPEEIAELCLLFLPYPYQALARSVSSSWKRTITDASFLIYKTALSLSLPYIFILAFQESTASIQWQSLDPRSRRWFVLPPMPCPIAACQSGIACASLPRQGKLFVLGGNGLRSGAETATHTTFVYATSTNQWSVTSPMPFKRSFFAAGSIKGKIVAVGESGPSTTDQIAAADCYDPESDTWTEVATLGMRLVRYDSAVVENRMYVTEGWTWPFRYSPRGGVYDPDENRWRMMSKGMREGWSGLSVVLGGRLFVIPEYGDCPMKVYVPDDDTWRYVGGEKLPREAMKRPFAVNGVEGRIYVVSRGLHVAVGKVFEGNNKKWEFRVEWEVMAAPETFNGFSPLNCQVLYG</sequence>
<proteinExistence type="predicted"/>
<feature type="domain" description="F-box" evidence="4">
    <location>
        <begin position="30"/>
        <end position="70"/>
    </location>
</feature>
<dbReference type="SMART" id="SM00612">
    <property type="entry name" value="Kelch"/>
    <property type="match status" value="2"/>
</dbReference>
<dbReference type="Pfam" id="PF00646">
    <property type="entry name" value="F-box"/>
    <property type="match status" value="1"/>
</dbReference>
<dbReference type="GO" id="GO:0009585">
    <property type="term" value="P:red, far-red light phototransduction"/>
    <property type="evidence" value="ECO:0000318"/>
    <property type="project" value="GO_Central"/>
</dbReference>
<dbReference type="PANTHER" id="PTHR46344">
    <property type="entry name" value="OS02G0202900 PROTEIN"/>
    <property type="match status" value="1"/>
</dbReference>
<keyword evidence="1" id="KW-0880">Kelch repeat</keyword>
<dbReference type="Proteomes" id="UP000235220">
    <property type="component" value="Chromosome 11"/>
</dbReference>
<reference evidence="6 7" key="1">
    <citation type="submission" date="2025-04" db="UniProtKB">
        <authorList>
            <consortium name="RefSeq"/>
        </authorList>
    </citation>
    <scope>IDENTIFICATION</scope>
    <source>
        <tissue evidence="6 7">Leaves</tissue>
    </source>
</reference>
<name>A0A2I4GP08_JUGRE</name>
<evidence type="ECO:0000256" key="3">
    <source>
        <dbReference type="SAM" id="MobiDB-lite"/>
    </source>
</evidence>
<accession>A0A2I4GP08</accession>
<dbReference type="SUPFAM" id="SSF117281">
    <property type="entry name" value="Kelch motif"/>
    <property type="match status" value="1"/>
</dbReference>
<dbReference type="InterPro" id="IPR006652">
    <property type="entry name" value="Kelch_1"/>
</dbReference>
<evidence type="ECO:0000256" key="2">
    <source>
        <dbReference type="ARBA" id="ARBA00022737"/>
    </source>
</evidence>
<evidence type="ECO:0000313" key="5">
    <source>
        <dbReference type="Proteomes" id="UP000235220"/>
    </source>
</evidence>
<dbReference type="Gene3D" id="2.120.10.80">
    <property type="entry name" value="Kelch-type beta propeller"/>
    <property type="match status" value="1"/>
</dbReference>
<dbReference type="GeneID" id="109009568"/>
<evidence type="ECO:0000259" key="4">
    <source>
        <dbReference type="SMART" id="SM00256"/>
    </source>
</evidence>
<organism evidence="5 6">
    <name type="scientific">Juglans regia</name>
    <name type="common">English walnut</name>
    <dbReference type="NCBI Taxonomy" id="51240"/>
    <lineage>
        <taxon>Eukaryota</taxon>
        <taxon>Viridiplantae</taxon>
        <taxon>Streptophyta</taxon>
        <taxon>Embryophyta</taxon>
        <taxon>Tracheophyta</taxon>
        <taxon>Spermatophyta</taxon>
        <taxon>Magnoliopsida</taxon>
        <taxon>eudicotyledons</taxon>
        <taxon>Gunneridae</taxon>
        <taxon>Pentapetalae</taxon>
        <taxon>rosids</taxon>
        <taxon>fabids</taxon>
        <taxon>Fagales</taxon>
        <taxon>Juglandaceae</taxon>
        <taxon>Juglans</taxon>
    </lineage>
</organism>
<dbReference type="RefSeq" id="XP_035538615.1">
    <property type="nucleotide sequence ID" value="XM_035682722.1"/>
</dbReference>
<protein>
    <submittedName>
        <fullName evidence="6 7">F-box protein AFR</fullName>
    </submittedName>
</protein>
<keyword evidence="5" id="KW-1185">Reference proteome</keyword>
<dbReference type="Gramene" id="Jr11_27880_p1">
    <property type="protein sequence ID" value="cds.Jr11_27880_p1"/>
    <property type="gene ID" value="Jr11_27880"/>
</dbReference>
<dbReference type="InterPro" id="IPR036047">
    <property type="entry name" value="F-box-like_dom_sf"/>
</dbReference>
<evidence type="ECO:0000313" key="8">
    <source>
        <dbReference type="RefSeq" id="XP_035538615.1"/>
    </source>
</evidence>
<dbReference type="InterPro" id="IPR015915">
    <property type="entry name" value="Kelch-typ_b-propeller"/>
</dbReference>
<dbReference type="KEGG" id="jre:109009568"/>
<dbReference type="InterPro" id="IPR001810">
    <property type="entry name" value="F-box_dom"/>
</dbReference>
<dbReference type="PANTHER" id="PTHR46344:SF4">
    <property type="entry name" value="OS07G0153400 PROTEIN"/>
    <property type="match status" value="1"/>
</dbReference>
<dbReference type="SUPFAM" id="SSF81383">
    <property type="entry name" value="F-box domain"/>
    <property type="match status" value="1"/>
</dbReference>
<dbReference type="AlphaFoldDB" id="A0A2I4GP08"/>
<dbReference type="SMART" id="SM00256">
    <property type="entry name" value="FBOX"/>
    <property type="match status" value="1"/>
</dbReference>